<organism evidence="6 7">
    <name type="scientific">Brenthis ino</name>
    <name type="common">lesser marbled fritillary</name>
    <dbReference type="NCBI Taxonomy" id="405034"/>
    <lineage>
        <taxon>Eukaryota</taxon>
        <taxon>Metazoa</taxon>
        <taxon>Ecdysozoa</taxon>
        <taxon>Arthropoda</taxon>
        <taxon>Hexapoda</taxon>
        <taxon>Insecta</taxon>
        <taxon>Pterygota</taxon>
        <taxon>Neoptera</taxon>
        <taxon>Endopterygota</taxon>
        <taxon>Lepidoptera</taxon>
        <taxon>Glossata</taxon>
        <taxon>Ditrysia</taxon>
        <taxon>Papilionoidea</taxon>
        <taxon>Nymphalidae</taxon>
        <taxon>Heliconiinae</taxon>
        <taxon>Argynnini</taxon>
        <taxon>Brenthis</taxon>
    </lineage>
</organism>
<feature type="domain" description="TIL" evidence="5">
    <location>
        <begin position="309"/>
        <end position="366"/>
    </location>
</feature>
<sequence>MTCFIFILSSVFLLSSAAGNICGPNASPKDGIDCSSDCCPEADGQATACPDPCATSCKCDIMYHRAYNGTCIRSRDCPSIPCGENEEFDSCPTCSESCDNARPDGRRCPIIGRIGTVVICDPKCRCKDNYWRNKHNKCVPYDQCRCNENERETSCVNSDCITGCICIENYLRAKDGTCIKKDQCPKNTISSSSAFAAATAHSSKSSSHASASAHASSYSSSETEEGDDSSENKDDRFRIKQPTCKKNEIYDICPAPCPPKRCDVDESVIKCKAPPKPGDPDCKPGCRCIDNYYKNDKNVCVPKNECLICNGQNEVPGCDSCSPQTCESIGKTYNCPLEPAVCKPTCRCKKGFYRNKIGQCISKTDCLKCTGPNEYFSCGSACDNECSDLSKNQTSCPIINVKCNEKCYCEAGYARNNRNICIPIEKCPPQKCKKNEVFDICPPQCPPQKCGVDPALILCAPNPKIGDPECKPGCRCIDGYYRNNSGDCIPKNKCPPKVTCGPDEVFSSCVNGGCGRWNCSQTDIICKNLIEGACREGCHCKNTHLRANNGTCIPADQCPLICNGQNEVPGCDSCSPQTCESIGKTYNCPLEPAVCKPTCRCKKGFYRNKIGQCISKTDCLKCTGPNEYFSCGSACDNECSDLSKNQTSCPIINVKCNEKCYCEAGYARNNRNICIPIEKCPPKIKPTKPVNCSPESTIDTPVNKK</sequence>
<dbReference type="AlphaFoldDB" id="A0A8J9UXB9"/>
<feature type="domain" description="TIL" evidence="5">
    <location>
        <begin position="432"/>
        <end position="494"/>
    </location>
</feature>
<evidence type="ECO:0000256" key="2">
    <source>
        <dbReference type="ARBA" id="ARBA00023157"/>
    </source>
</evidence>
<feature type="signal peptide" evidence="4">
    <location>
        <begin position="1"/>
        <end position="18"/>
    </location>
</feature>
<evidence type="ECO:0000256" key="1">
    <source>
        <dbReference type="ARBA" id="ARBA00022690"/>
    </source>
</evidence>
<reference evidence="6" key="1">
    <citation type="submission" date="2021-12" db="EMBL/GenBank/DDBJ databases">
        <authorList>
            <person name="Martin H S."/>
        </authorList>
    </citation>
    <scope>NUCLEOTIDE SEQUENCE</scope>
</reference>
<dbReference type="InterPro" id="IPR051368">
    <property type="entry name" value="SerProtInhib-TIL_Domain"/>
</dbReference>
<name>A0A8J9UXB9_9NEOP</name>
<keyword evidence="7" id="KW-1185">Reference proteome</keyword>
<feature type="domain" description="TIL" evidence="5">
    <location>
        <begin position="622"/>
        <end position="680"/>
    </location>
</feature>
<evidence type="ECO:0000256" key="3">
    <source>
        <dbReference type="SAM" id="MobiDB-lite"/>
    </source>
</evidence>
<feature type="domain" description="TIL" evidence="5">
    <location>
        <begin position="244"/>
        <end position="306"/>
    </location>
</feature>
<evidence type="ECO:0000313" key="6">
    <source>
        <dbReference type="EMBL" id="CAH0727833.1"/>
    </source>
</evidence>
<dbReference type="GO" id="GO:0030414">
    <property type="term" value="F:peptidase inhibitor activity"/>
    <property type="evidence" value="ECO:0007669"/>
    <property type="project" value="UniProtKB-KW"/>
</dbReference>
<dbReference type="EMBL" id="OV170227">
    <property type="protein sequence ID" value="CAH0727833.1"/>
    <property type="molecule type" value="Genomic_DNA"/>
</dbReference>
<dbReference type="FunFam" id="2.10.25.10:FF:000674">
    <property type="entry name" value="Mucin-2"/>
    <property type="match status" value="2"/>
</dbReference>
<protein>
    <recommendedName>
        <fullName evidence="5">TIL domain-containing protein</fullName>
    </recommendedName>
</protein>
<evidence type="ECO:0000259" key="5">
    <source>
        <dbReference type="Pfam" id="PF01826"/>
    </source>
</evidence>
<keyword evidence="4" id="KW-0732">Signal</keyword>
<accession>A0A8J9UXB9</accession>
<keyword evidence="1" id="KW-0646">Protease inhibitor</keyword>
<evidence type="ECO:0000256" key="4">
    <source>
        <dbReference type="SAM" id="SignalP"/>
    </source>
</evidence>
<dbReference type="InterPro" id="IPR036084">
    <property type="entry name" value="Ser_inhib-like_sf"/>
</dbReference>
<gene>
    <name evidence="6" type="ORF">BINO364_LOCUS13130</name>
</gene>
<dbReference type="Proteomes" id="UP000838878">
    <property type="component" value="Chromosome 7"/>
</dbReference>
<feature type="chain" id="PRO_5035433699" description="TIL domain-containing protein" evidence="4">
    <location>
        <begin position="19"/>
        <end position="705"/>
    </location>
</feature>
<dbReference type="CDD" id="cd19941">
    <property type="entry name" value="TIL"/>
    <property type="match status" value="7"/>
</dbReference>
<keyword evidence="2" id="KW-1015">Disulfide bond</keyword>
<evidence type="ECO:0000313" key="7">
    <source>
        <dbReference type="Proteomes" id="UP000838878"/>
    </source>
</evidence>
<dbReference type="SUPFAM" id="SSF57567">
    <property type="entry name" value="Serine protease inhibitors"/>
    <property type="match status" value="7"/>
</dbReference>
<dbReference type="PANTHER" id="PTHR23259">
    <property type="entry name" value="RIDDLE"/>
    <property type="match status" value="1"/>
</dbReference>
<feature type="compositionally biased region" description="Low complexity" evidence="3">
    <location>
        <begin position="206"/>
        <end position="221"/>
    </location>
</feature>
<dbReference type="Pfam" id="PF01826">
    <property type="entry name" value="TIL"/>
    <property type="match status" value="7"/>
</dbReference>
<feature type="domain" description="TIL" evidence="5">
    <location>
        <begin position="82"/>
        <end position="144"/>
    </location>
</feature>
<feature type="domain" description="TIL" evidence="5">
    <location>
        <begin position="562"/>
        <end position="619"/>
    </location>
</feature>
<feature type="domain" description="TIL" evidence="5">
    <location>
        <begin position="369"/>
        <end position="427"/>
    </location>
</feature>
<proteinExistence type="predicted"/>
<feature type="non-terminal residue" evidence="6">
    <location>
        <position position="705"/>
    </location>
</feature>
<dbReference type="InterPro" id="IPR002919">
    <property type="entry name" value="TIL_dom"/>
</dbReference>
<dbReference type="OrthoDB" id="6929973at2759"/>
<feature type="region of interest" description="Disordered" evidence="3">
    <location>
        <begin position="206"/>
        <end position="235"/>
    </location>
</feature>
<dbReference type="PANTHER" id="PTHR23259:SF82">
    <property type="entry name" value="SERINE PROTEASE INHIBITOR 1 PROTEIN"/>
    <property type="match status" value="1"/>
</dbReference>
<dbReference type="Gene3D" id="2.10.25.10">
    <property type="entry name" value="Laminin"/>
    <property type="match status" value="9"/>
</dbReference>